<dbReference type="RefSeq" id="WP_261897373.1">
    <property type="nucleotide sequence ID" value="NZ_AP024896.1"/>
</dbReference>
<evidence type="ECO:0000256" key="1">
    <source>
        <dbReference type="ARBA" id="ARBA00023015"/>
    </source>
</evidence>
<keyword evidence="1" id="KW-0805">Transcription regulation</keyword>
<organism evidence="6 7">
    <name type="scientific">Vibrio porteresiae DSM 19223</name>
    <dbReference type="NCBI Taxonomy" id="1123496"/>
    <lineage>
        <taxon>Bacteria</taxon>
        <taxon>Pseudomonadati</taxon>
        <taxon>Pseudomonadota</taxon>
        <taxon>Gammaproteobacteria</taxon>
        <taxon>Vibrionales</taxon>
        <taxon>Vibrionaceae</taxon>
        <taxon>Vibrio</taxon>
    </lineage>
</organism>
<dbReference type="EMBL" id="CP138204">
    <property type="protein sequence ID" value="WPC75388.1"/>
    <property type="molecule type" value="Genomic_DNA"/>
</dbReference>
<dbReference type="SUPFAM" id="SSF48498">
    <property type="entry name" value="Tetracyclin repressor-like, C-terminal domain"/>
    <property type="match status" value="1"/>
</dbReference>
<dbReference type="PANTHER" id="PTHR47506">
    <property type="entry name" value="TRANSCRIPTIONAL REGULATORY PROTEIN"/>
    <property type="match status" value="1"/>
</dbReference>
<dbReference type="Gene3D" id="1.10.10.60">
    <property type="entry name" value="Homeodomain-like"/>
    <property type="match status" value="1"/>
</dbReference>
<accession>A0ABZ0QFZ1</accession>
<dbReference type="Pfam" id="PF00440">
    <property type="entry name" value="TetR_N"/>
    <property type="match status" value="1"/>
</dbReference>
<evidence type="ECO:0000256" key="4">
    <source>
        <dbReference type="PROSITE-ProRule" id="PRU00335"/>
    </source>
</evidence>
<feature type="DNA-binding region" description="H-T-H motif" evidence="4">
    <location>
        <begin position="32"/>
        <end position="51"/>
    </location>
</feature>
<dbReference type="Proteomes" id="UP001304071">
    <property type="component" value="Chromosome 2"/>
</dbReference>
<protein>
    <submittedName>
        <fullName evidence="6">TetR/AcrR family transcriptional regulator</fullName>
    </submittedName>
</protein>
<evidence type="ECO:0000259" key="5">
    <source>
        <dbReference type="PROSITE" id="PS50977"/>
    </source>
</evidence>
<sequence>MRVSKQQAEANRAHIVETSAKLFRENGYNGIGVADLMAEAGFTAGGFYKNFASKTDLMVEATALCFERTKEKKITLNKEEFIKRYLSPEHRDNTGTGCVFAALSHDAARQDDSVKTLFETGLEAVIQSLSVNSPAEREKNIALFSQMVGAITLARSCPKNSPLADEILTACLHQIFGEEKSSESAAPDEE</sequence>
<evidence type="ECO:0000313" key="6">
    <source>
        <dbReference type="EMBL" id="WPC75388.1"/>
    </source>
</evidence>
<evidence type="ECO:0000256" key="3">
    <source>
        <dbReference type="ARBA" id="ARBA00023163"/>
    </source>
</evidence>
<dbReference type="InterPro" id="IPR009057">
    <property type="entry name" value="Homeodomain-like_sf"/>
</dbReference>
<dbReference type="InterPro" id="IPR036271">
    <property type="entry name" value="Tet_transcr_reg_TetR-rel_C_sf"/>
</dbReference>
<feature type="domain" description="HTH tetR-type" evidence="5">
    <location>
        <begin position="9"/>
        <end position="69"/>
    </location>
</feature>
<keyword evidence="2 4" id="KW-0238">DNA-binding</keyword>
<keyword evidence="3" id="KW-0804">Transcription</keyword>
<dbReference type="PANTHER" id="PTHR47506:SF7">
    <property type="entry name" value="TRANSCRIPTIONAL REGULATORY PROTEIN"/>
    <property type="match status" value="1"/>
</dbReference>
<proteinExistence type="predicted"/>
<gene>
    <name evidence="6" type="ORF">R8Z52_20885</name>
</gene>
<dbReference type="PRINTS" id="PR00455">
    <property type="entry name" value="HTHTETR"/>
</dbReference>
<dbReference type="PROSITE" id="PS50977">
    <property type="entry name" value="HTH_TETR_2"/>
    <property type="match status" value="1"/>
</dbReference>
<evidence type="ECO:0000313" key="7">
    <source>
        <dbReference type="Proteomes" id="UP001304071"/>
    </source>
</evidence>
<reference evidence="6 7" key="1">
    <citation type="submission" date="2023-11" db="EMBL/GenBank/DDBJ databases">
        <title>Plant-associative lifestyle of Vibrio porteresiae and its evolutionary dynamics.</title>
        <authorList>
            <person name="Rameshkumar N."/>
            <person name="Kirti K."/>
        </authorList>
    </citation>
    <scope>NUCLEOTIDE SEQUENCE [LARGE SCALE GENOMIC DNA]</scope>
    <source>
        <strain evidence="6 7">MSSRF30</strain>
    </source>
</reference>
<dbReference type="InterPro" id="IPR001647">
    <property type="entry name" value="HTH_TetR"/>
</dbReference>
<evidence type="ECO:0000256" key="2">
    <source>
        <dbReference type="ARBA" id="ARBA00023125"/>
    </source>
</evidence>
<dbReference type="SUPFAM" id="SSF46689">
    <property type="entry name" value="Homeodomain-like"/>
    <property type="match status" value="1"/>
</dbReference>
<dbReference type="Gene3D" id="1.10.357.10">
    <property type="entry name" value="Tetracycline Repressor, domain 2"/>
    <property type="match status" value="1"/>
</dbReference>
<keyword evidence="7" id="KW-1185">Reference proteome</keyword>
<name>A0ABZ0QFZ1_9VIBR</name>